<evidence type="ECO:0000256" key="4">
    <source>
        <dbReference type="ARBA" id="ARBA00022967"/>
    </source>
</evidence>
<keyword evidence="6" id="KW-0472">Membrane</keyword>
<dbReference type="Proteomes" id="UP000032946">
    <property type="component" value="Chromosome"/>
</dbReference>
<evidence type="ECO:0000313" key="10">
    <source>
        <dbReference type="Proteomes" id="UP000032946"/>
    </source>
</evidence>
<dbReference type="InterPro" id="IPR051014">
    <property type="entry name" value="Cation_Transport_ATPase_IB"/>
</dbReference>
<keyword evidence="7" id="KW-1003">Cell membrane</keyword>
<gene>
    <name evidence="9" type="ORF">ARTHRO_40652</name>
</gene>
<keyword evidence="3" id="KW-0812">Transmembrane</keyword>
<dbReference type="GO" id="GO:0005524">
    <property type="term" value="F:ATP binding"/>
    <property type="evidence" value="ECO:0007669"/>
    <property type="project" value="UniProtKB-UniRule"/>
</dbReference>
<dbReference type="InterPro" id="IPR018303">
    <property type="entry name" value="ATPase_P-typ_P_site"/>
</dbReference>
<dbReference type="InterPro" id="IPR008250">
    <property type="entry name" value="ATPase_P-typ_transduc_dom_A_sf"/>
</dbReference>
<dbReference type="Pfam" id="PF19991">
    <property type="entry name" value="HMA_2"/>
    <property type="match status" value="1"/>
</dbReference>
<dbReference type="PRINTS" id="PR00120">
    <property type="entry name" value="HATPASE"/>
</dbReference>
<dbReference type="Pfam" id="PF00122">
    <property type="entry name" value="E1-E2_ATPase"/>
    <property type="match status" value="1"/>
</dbReference>
<dbReference type="Gene3D" id="2.70.150.10">
    <property type="entry name" value="Calcium-transporting ATPase, cytoplasmic transduction domain A"/>
    <property type="match status" value="1"/>
</dbReference>
<evidence type="ECO:0000256" key="3">
    <source>
        <dbReference type="ARBA" id="ARBA00022692"/>
    </source>
</evidence>
<dbReference type="PROSITE" id="PS00154">
    <property type="entry name" value="ATPASE_E1_E2"/>
    <property type="match status" value="1"/>
</dbReference>
<dbReference type="InterPro" id="IPR036412">
    <property type="entry name" value="HAD-like_sf"/>
</dbReference>
<dbReference type="PANTHER" id="PTHR48085:SF5">
    <property type="entry name" value="CADMIUM_ZINC-TRANSPORTING ATPASE HMA4-RELATED"/>
    <property type="match status" value="1"/>
</dbReference>
<dbReference type="RefSeq" id="WP_008050031.1">
    <property type="nucleotide sequence ID" value="NZ_FO818640.1"/>
</dbReference>
<keyword evidence="7" id="KW-0547">Nucleotide-binding</keyword>
<reference evidence="9 10" key="1">
    <citation type="submission" date="2014-02" db="EMBL/GenBank/DDBJ databases">
        <authorList>
            <person name="Genoscope - CEA"/>
        </authorList>
    </citation>
    <scope>NUCLEOTIDE SEQUENCE [LARGE SCALE GENOMIC DNA]</scope>
    <source>
        <strain evidence="9 10">PCC 8005</strain>
    </source>
</reference>
<dbReference type="AlphaFoldDB" id="A0A9P1KG50"/>
<dbReference type="SFLD" id="SFLDS00003">
    <property type="entry name" value="Haloacid_Dehalogenase"/>
    <property type="match status" value="1"/>
</dbReference>
<dbReference type="InterPro" id="IPR027256">
    <property type="entry name" value="P-typ_ATPase_IB"/>
</dbReference>
<dbReference type="Gene3D" id="3.40.50.1000">
    <property type="entry name" value="HAD superfamily/HAD-like"/>
    <property type="match status" value="1"/>
</dbReference>
<dbReference type="SUPFAM" id="SSF81653">
    <property type="entry name" value="Calcium ATPase, transduction domain A"/>
    <property type="match status" value="1"/>
</dbReference>
<dbReference type="GO" id="GO:0016887">
    <property type="term" value="F:ATP hydrolysis activity"/>
    <property type="evidence" value="ECO:0007669"/>
    <property type="project" value="InterPro"/>
</dbReference>
<keyword evidence="4" id="KW-1278">Translocase</keyword>
<dbReference type="GO" id="GO:0046872">
    <property type="term" value="F:metal ion binding"/>
    <property type="evidence" value="ECO:0007669"/>
    <property type="project" value="UniProtKB-KW"/>
</dbReference>
<evidence type="ECO:0000256" key="5">
    <source>
        <dbReference type="ARBA" id="ARBA00022989"/>
    </source>
</evidence>
<dbReference type="NCBIfam" id="TIGR01494">
    <property type="entry name" value="ATPase_P-type"/>
    <property type="match status" value="1"/>
</dbReference>
<evidence type="ECO:0000313" key="9">
    <source>
        <dbReference type="EMBL" id="CDM96246.1"/>
    </source>
</evidence>
<dbReference type="NCBIfam" id="TIGR01512">
    <property type="entry name" value="ATPase-IB2_Cd"/>
    <property type="match status" value="1"/>
</dbReference>
<evidence type="ECO:0000256" key="1">
    <source>
        <dbReference type="ARBA" id="ARBA00004141"/>
    </source>
</evidence>
<dbReference type="InterPro" id="IPR059000">
    <property type="entry name" value="ATPase_P-type_domA"/>
</dbReference>
<dbReference type="Gene3D" id="3.40.1110.10">
    <property type="entry name" value="Calcium-transporting ATPase, cytoplasmic domain N"/>
    <property type="match status" value="1"/>
</dbReference>
<name>A0A9P1KG50_9CYAN</name>
<evidence type="ECO:0000256" key="6">
    <source>
        <dbReference type="ARBA" id="ARBA00023136"/>
    </source>
</evidence>
<dbReference type="SFLD" id="SFLDG00002">
    <property type="entry name" value="C1.7:_P-type_atpase_like"/>
    <property type="match status" value="1"/>
</dbReference>
<protein>
    <submittedName>
        <fullName evidence="9">Heavy metal translocating P-type ATPase</fullName>
    </submittedName>
</protein>
<dbReference type="GO" id="GO:0005886">
    <property type="term" value="C:plasma membrane"/>
    <property type="evidence" value="ECO:0007669"/>
    <property type="project" value="UniProtKB-SubCell"/>
</dbReference>
<dbReference type="SUPFAM" id="SSF56784">
    <property type="entry name" value="HAD-like"/>
    <property type="match status" value="1"/>
</dbReference>
<feature type="domain" description="P-type ATPase A" evidence="8">
    <location>
        <begin position="238"/>
        <end position="325"/>
    </location>
</feature>
<evidence type="ECO:0000256" key="7">
    <source>
        <dbReference type="RuleBase" id="RU362081"/>
    </source>
</evidence>
<sequence>MTTAISTSLSNQECQVIHQVAGRTRFRIPLLAKYPQLATEIQQILAKNSGITYVRINPIAACMVVQYVPNKLAAVDLSNLVINVVKDLTNHQFYDKPIYGVNNEPKTPEKSGTLEENESSLRLPIIATALAVLSRFPQLTPLRHVARIAFILAAFPVAKRAFNSLINQRRLNIDCLDFLALSLSATQGKLVTPAMVILLHELGDVIREQTARATEVRTASLMDAIGRFAWVVVDDDLPPKQIPSDRLHVGDKVVVYPGEQIPVDGTVLKGEAVIDEQGLTGEAMPLVKRVGESVLASTLVRSGQLYLKADRVGSQTRAALSIELLQKAPVYDTRMANYAEKVADRLILPSLLLAGIVLVTSRDAARAAAILTLDFVTGIRVSIPTAFWGALNHTTRHGILVRSGRTLEQLAEVDTVVFDKTGTLTEGEIAIAAVRTLPGGMSETELLKLAAAAEMRLNHPVAEAIVNYAAQLDITIPPRGEWFYDLGLGVRAEIEGHQVLVGSQRFLEQQRVNWGDNSLISTSQMTQIYVACDGDFQGVIEYTDPLKPESDRLIQALQKNYAIEVHLLTGDNPQRAALVAEQLGIPKSRVYAEAFPDEKARIVRDLHRAGRTVAFIGDGLNDSVALAYADVSISFQHGSDIARETADVVLMNNNLLDVLEAIDIARQTRNLIDQNIALVVAPNLAALGLASTVGLNPLVATAIHNGSAIAAGMNSLRPLVEHQMNN</sequence>
<dbReference type="PRINTS" id="PR00119">
    <property type="entry name" value="CATATPASE"/>
</dbReference>
<dbReference type="PANTHER" id="PTHR48085">
    <property type="entry name" value="CADMIUM/ZINC-TRANSPORTING ATPASE HMA2-RELATED"/>
    <property type="match status" value="1"/>
</dbReference>
<dbReference type="InterPro" id="IPR044492">
    <property type="entry name" value="P_typ_ATPase_HD_dom"/>
</dbReference>
<keyword evidence="7" id="KW-0067">ATP-binding</keyword>
<dbReference type="Pfam" id="PF00702">
    <property type="entry name" value="Hydrolase"/>
    <property type="match status" value="1"/>
</dbReference>
<keyword evidence="10" id="KW-1185">Reference proteome</keyword>
<dbReference type="GO" id="GO:0019829">
    <property type="term" value="F:ATPase-coupled monoatomic cation transmembrane transporter activity"/>
    <property type="evidence" value="ECO:0007669"/>
    <property type="project" value="InterPro"/>
</dbReference>
<dbReference type="SFLD" id="SFLDF00027">
    <property type="entry name" value="p-type_atpase"/>
    <property type="match status" value="1"/>
</dbReference>
<keyword evidence="5" id="KW-1133">Transmembrane helix</keyword>
<keyword evidence="7" id="KW-0479">Metal-binding</keyword>
<dbReference type="InterPro" id="IPR023214">
    <property type="entry name" value="HAD_sf"/>
</dbReference>
<evidence type="ECO:0000256" key="2">
    <source>
        <dbReference type="ARBA" id="ARBA00006024"/>
    </source>
</evidence>
<proteinExistence type="inferred from homology"/>
<evidence type="ECO:0000259" key="8">
    <source>
        <dbReference type="Pfam" id="PF00122"/>
    </source>
</evidence>
<dbReference type="InterPro" id="IPR001757">
    <property type="entry name" value="P_typ_ATPase"/>
</dbReference>
<comment type="subcellular location">
    <subcellularLocation>
        <location evidence="7">Cell membrane</location>
    </subcellularLocation>
    <subcellularLocation>
        <location evidence="1">Membrane</location>
        <topology evidence="1">Multi-pass membrane protein</topology>
    </subcellularLocation>
</comment>
<dbReference type="EMBL" id="FO818640">
    <property type="protein sequence ID" value="CDM96246.1"/>
    <property type="molecule type" value="Genomic_DNA"/>
</dbReference>
<accession>A0A9P1KG50</accession>
<dbReference type="CDD" id="cd07550">
    <property type="entry name" value="P-type_ATPase_HM"/>
    <property type="match status" value="1"/>
</dbReference>
<dbReference type="InterPro" id="IPR023299">
    <property type="entry name" value="ATPase_P-typ_cyto_dom_N"/>
</dbReference>
<organism evidence="9 10">
    <name type="scientific">Limnospira indica PCC 8005</name>
    <dbReference type="NCBI Taxonomy" id="376219"/>
    <lineage>
        <taxon>Bacteria</taxon>
        <taxon>Bacillati</taxon>
        <taxon>Cyanobacteriota</taxon>
        <taxon>Cyanophyceae</taxon>
        <taxon>Oscillatoriophycideae</taxon>
        <taxon>Oscillatoriales</taxon>
        <taxon>Sirenicapillariaceae</taxon>
        <taxon>Limnospira</taxon>
    </lineage>
</organism>
<dbReference type="NCBIfam" id="TIGR01525">
    <property type="entry name" value="ATPase-IB_hvy"/>
    <property type="match status" value="1"/>
</dbReference>
<comment type="similarity">
    <text evidence="2 7">Belongs to the cation transport ATPase (P-type) (TC 3.A.3) family. Type IB subfamily.</text>
</comment>